<dbReference type="EMBL" id="JABBFV010000062">
    <property type="protein sequence ID" value="NML13326.1"/>
    <property type="molecule type" value="Genomic_DNA"/>
</dbReference>
<reference evidence="1 2" key="1">
    <citation type="submission" date="2020-04" db="EMBL/GenBank/DDBJ databases">
        <title>Sphingobium sp. AR-3-1 isolated from Arctic soil.</title>
        <authorList>
            <person name="Dahal R.H."/>
            <person name="Chaudhary D.K."/>
        </authorList>
    </citation>
    <scope>NUCLEOTIDE SEQUENCE [LARGE SCALE GENOMIC DNA]</scope>
    <source>
        <strain evidence="1 2">AR-3-1</strain>
    </source>
</reference>
<dbReference type="Proteomes" id="UP000519023">
    <property type="component" value="Unassembled WGS sequence"/>
</dbReference>
<gene>
    <name evidence="1" type="ORF">HHL08_25005</name>
</gene>
<sequence length="106" mass="12199">MARLLDGRESIRRSLPETAIGKQSMKLYKPNHRNARFAHLHVGAQRPVQHPLCDLDDLTRPDLYPDDRAIGPVLAAFMPKTTAVIWMPAIMKLYHLPDMGRMTLRW</sequence>
<comment type="caution">
    <text evidence="1">The sequence shown here is derived from an EMBL/GenBank/DDBJ whole genome shotgun (WGS) entry which is preliminary data.</text>
</comment>
<evidence type="ECO:0000313" key="1">
    <source>
        <dbReference type="EMBL" id="NML13326.1"/>
    </source>
</evidence>
<name>A0A7X9X0I8_9SPHN</name>
<evidence type="ECO:0000313" key="2">
    <source>
        <dbReference type="Proteomes" id="UP000519023"/>
    </source>
</evidence>
<keyword evidence="2" id="KW-1185">Reference proteome</keyword>
<organism evidence="1 2">
    <name type="scientific">Sphingobium psychrophilum</name>
    <dbReference type="NCBI Taxonomy" id="2728834"/>
    <lineage>
        <taxon>Bacteria</taxon>
        <taxon>Pseudomonadati</taxon>
        <taxon>Pseudomonadota</taxon>
        <taxon>Alphaproteobacteria</taxon>
        <taxon>Sphingomonadales</taxon>
        <taxon>Sphingomonadaceae</taxon>
        <taxon>Sphingobium</taxon>
    </lineage>
</organism>
<dbReference type="AlphaFoldDB" id="A0A7X9X0I8"/>
<protein>
    <submittedName>
        <fullName evidence="1">Uncharacterized protein</fullName>
    </submittedName>
</protein>
<accession>A0A7X9X0I8</accession>
<proteinExistence type="predicted"/>
<feature type="non-terminal residue" evidence="1">
    <location>
        <position position="106"/>
    </location>
</feature>